<feature type="chain" id="PRO_5036851470" evidence="1">
    <location>
        <begin position="25"/>
        <end position="238"/>
    </location>
</feature>
<gene>
    <name evidence="2" type="ORF">IPJ27_11275</name>
</gene>
<dbReference type="Proteomes" id="UP000697998">
    <property type="component" value="Unassembled WGS sequence"/>
</dbReference>
<reference evidence="2 3" key="1">
    <citation type="submission" date="2020-10" db="EMBL/GenBank/DDBJ databases">
        <title>Connecting structure to function with the recovery of over 1000 high-quality activated sludge metagenome-assembled genomes encoding full-length rRNA genes using long-read sequencing.</title>
        <authorList>
            <person name="Singleton C.M."/>
            <person name="Petriglieri F."/>
            <person name="Kristensen J.M."/>
            <person name="Kirkegaard R.H."/>
            <person name="Michaelsen T.Y."/>
            <person name="Andersen M.H."/>
            <person name="Karst S.M."/>
            <person name="Dueholm M.S."/>
            <person name="Nielsen P.H."/>
            <person name="Albertsen M."/>
        </authorList>
    </citation>
    <scope>NUCLEOTIDE SEQUENCE [LARGE SCALE GENOMIC DNA]</scope>
    <source>
        <strain evidence="2">EsbW_18-Q3-R4-48_BATAC.285</strain>
    </source>
</reference>
<evidence type="ECO:0000256" key="1">
    <source>
        <dbReference type="SAM" id="SignalP"/>
    </source>
</evidence>
<dbReference type="PROSITE" id="PS51257">
    <property type="entry name" value="PROKAR_LIPOPROTEIN"/>
    <property type="match status" value="1"/>
</dbReference>
<evidence type="ECO:0000313" key="3">
    <source>
        <dbReference type="Proteomes" id="UP000697998"/>
    </source>
</evidence>
<protein>
    <submittedName>
        <fullName evidence="2">Uncharacterized protein</fullName>
    </submittedName>
</protein>
<dbReference type="AlphaFoldDB" id="A0A935Q053"/>
<accession>A0A935Q053</accession>
<dbReference type="EMBL" id="JADJMH010000009">
    <property type="protein sequence ID" value="MBK7675281.1"/>
    <property type="molecule type" value="Genomic_DNA"/>
</dbReference>
<organism evidence="2 3">
    <name type="scientific">Candidatus Accumulibacter proximus</name>
    <dbReference type="NCBI Taxonomy" id="2954385"/>
    <lineage>
        <taxon>Bacteria</taxon>
        <taxon>Pseudomonadati</taxon>
        <taxon>Pseudomonadota</taxon>
        <taxon>Betaproteobacteria</taxon>
        <taxon>Candidatus Accumulibacter</taxon>
    </lineage>
</organism>
<keyword evidence="1" id="KW-0732">Signal</keyword>
<sequence length="238" mass="25450">MKPTRIALNALLLSGAIASLSCLAADAAAPPAPAGPGDAGGQLAPVETAKGVFRLGDVLINKAERSVTFPGEVNMDKGMVEYLLVHRKGKTHESLLRTSVEPYNLKVAFLLLGFEPTEKPLARQGDPETPSGERVRITLIADTGSRKEVIPVEKWLINRFGDVARDVEPLNWVYSGSLVRQGRFMSQETGSIVAIWHDPVAMIDNASPGGHSNAIWFVKQGTVPAVGTPVQVIITPAK</sequence>
<dbReference type="NCBIfam" id="NF040466">
    <property type="entry name" value="ydjY_domain"/>
    <property type="match status" value="1"/>
</dbReference>
<proteinExistence type="predicted"/>
<evidence type="ECO:0000313" key="2">
    <source>
        <dbReference type="EMBL" id="MBK7675281.1"/>
    </source>
</evidence>
<comment type="caution">
    <text evidence="2">The sequence shown here is derived from an EMBL/GenBank/DDBJ whole genome shotgun (WGS) entry which is preliminary data.</text>
</comment>
<dbReference type="InterPro" id="IPR047750">
    <property type="entry name" value="YdjY-like"/>
</dbReference>
<name>A0A935Q053_9PROT</name>
<feature type="signal peptide" evidence="1">
    <location>
        <begin position="1"/>
        <end position="24"/>
    </location>
</feature>